<gene>
    <name evidence="1" type="ORF">BKE30_15100</name>
</gene>
<dbReference type="AlphaFoldDB" id="A0A1S8CQ80"/>
<evidence type="ECO:0000313" key="1">
    <source>
        <dbReference type="EMBL" id="ONG37175.1"/>
    </source>
</evidence>
<comment type="caution">
    <text evidence="1">The sequence shown here is derived from an EMBL/GenBank/DDBJ whole genome shotgun (WGS) entry which is preliminary data.</text>
</comment>
<organism evidence="1 2">
    <name type="scientific">Alkanindiges hydrocarboniclasticus</name>
    <dbReference type="NCBI Taxonomy" id="1907941"/>
    <lineage>
        <taxon>Bacteria</taxon>
        <taxon>Pseudomonadati</taxon>
        <taxon>Pseudomonadota</taxon>
        <taxon>Gammaproteobacteria</taxon>
        <taxon>Moraxellales</taxon>
        <taxon>Moraxellaceae</taxon>
        <taxon>Alkanindiges</taxon>
    </lineage>
</organism>
<reference evidence="1 2" key="1">
    <citation type="submission" date="2016-10" db="EMBL/GenBank/DDBJ databases">
        <title>Draft Genome sequence of Alkanindiges sp. strain H1.</title>
        <authorList>
            <person name="Subhash Y."/>
            <person name="Lee S."/>
        </authorList>
    </citation>
    <scope>NUCLEOTIDE SEQUENCE [LARGE SCALE GENOMIC DNA]</scope>
    <source>
        <strain evidence="1 2">H1</strain>
    </source>
</reference>
<dbReference type="EMBL" id="MLCN01000067">
    <property type="protein sequence ID" value="ONG37175.1"/>
    <property type="molecule type" value="Genomic_DNA"/>
</dbReference>
<keyword evidence="2" id="KW-1185">Reference proteome</keyword>
<dbReference type="RefSeq" id="WP_076879410.1">
    <property type="nucleotide sequence ID" value="NZ_MLCN01000067.1"/>
</dbReference>
<evidence type="ECO:0000313" key="2">
    <source>
        <dbReference type="Proteomes" id="UP000192132"/>
    </source>
</evidence>
<dbReference type="OrthoDB" id="6717159at2"/>
<proteinExistence type="predicted"/>
<protein>
    <submittedName>
        <fullName evidence="1">Uncharacterized protein</fullName>
    </submittedName>
</protein>
<dbReference type="Proteomes" id="UP000192132">
    <property type="component" value="Unassembled WGS sequence"/>
</dbReference>
<accession>A0A1S8CQ80</accession>
<sequence>MKIEHEICLALSQLSSAEQALIHKLVIHPHALQPQIILSTAELMVNLTNHFAATYQLWPVIDSLATKPLFFSATRLHPHFIKFFCFSHHQLSLDQLTLRIGLSSVLQGHLTAIQHAFDSRLTENLARLKTPMAKILYLYIEPSAKMQQFNLPEILAMFQIEHLSSYHRLDNLKQFILQPALRELKKQFFPGLTMSYPTQAQPIATLQFS</sequence>
<name>A0A1S8CQ80_9GAMM</name>